<organism evidence="15 16">
    <name type="scientific">Vitis rotundifolia</name>
    <name type="common">Muscadine grape</name>
    <dbReference type="NCBI Taxonomy" id="103349"/>
    <lineage>
        <taxon>Eukaryota</taxon>
        <taxon>Viridiplantae</taxon>
        <taxon>Streptophyta</taxon>
        <taxon>Embryophyta</taxon>
        <taxon>Tracheophyta</taxon>
        <taxon>Spermatophyta</taxon>
        <taxon>Magnoliopsida</taxon>
        <taxon>eudicotyledons</taxon>
        <taxon>Gunneridae</taxon>
        <taxon>Pentapetalae</taxon>
        <taxon>rosids</taxon>
        <taxon>Vitales</taxon>
        <taxon>Vitaceae</taxon>
        <taxon>Viteae</taxon>
        <taxon>Vitis</taxon>
    </lineage>
</organism>
<dbReference type="PROSITE" id="PS50104">
    <property type="entry name" value="TIR"/>
    <property type="match status" value="1"/>
</dbReference>
<dbReference type="InterPro" id="IPR000157">
    <property type="entry name" value="TIR_dom"/>
</dbReference>
<dbReference type="InterPro" id="IPR032675">
    <property type="entry name" value="LRR_dom_sf"/>
</dbReference>
<evidence type="ECO:0000256" key="4">
    <source>
        <dbReference type="ARBA" id="ARBA00022490"/>
    </source>
</evidence>
<dbReference type="FunFam" id="3.80.10.10:FF:000386">
    <property type="entry name" value="Disease resistance protein RPS4"/>
    <property type="match status" value="1"/>
</dbReference>
<dbReference type="FunFam" id="3.40.50.10140:FF:000007">
    <property type="entry name" value="Disease resistance protein (TIR-NBS-LRR class)"/>
    <property type="match status" value="1"/>
</dbReference>
<dbReference type="PROSITE" id="PS51450">
    <property type="entry name" value="LRR"/>
    <property type="match status" value="2"/>
</dbReference>
<keyword evidence="6" id="KW-0677">Repeat</keyword>
<dbReference type="InterPro" id="IPR058192">
    <property type="entry name" value="WHD_ROQ1-like"/>
</dbReference>
<dbReference type="Pfam" id="PF23286">
    <property type="entry name" value="LRR_13"/>
    <property type="match status" value="1"/>
</dbReference>
<evidence type="ECO:0000313" key="16">
    <source>
        <dbReference type="Proteomes" id="UP001168098"/>
    </source>
</evidence>
<keyword evidence="9" id="KW-0520">NAD</keyword>
<dbReference type="PANTHER" id="PTHR11017">
    <property type="entry name" value="LEUCINE-RICH REPEAT-CONTAINING PROTEIN"/>
    <property type="match status" value="1"/>
</dbReference>
<dbReference type="SUPFAM" id="SSF52200">
    <property type="entry name" value="Toll/Interleukin receptor TIR domain"/>
    <property type="match status" value="1"/>
</dbReference>
<comment type="subcellular location">
    <subcellularLocation>
        <location evidence="2">Cytoplasm</location>
    </subcellularLocation>
    <subcellularLocation>
        <location evidence="1">Nucleus</location>
    </subcellularLocation>
</comment>
<dbReference type="InterPro" id="IPR042197">
    <property type="entry name" value="Apaf_helical"/>
</dbReference>
<gene>
    <name evidence="15" type="ORF">PVL29_024908</name>
</gene>
<dbReference type="AlphaFoldDB" id="A0AA39D9N5"/>
<dbReference type="GO" id="GO:0005737">
    <property type="term" value="C:cytoplasm"/>
    <property type="evidence" value="ECO:0007669"/>
    <property type="project" value="UniProtKB-SubCell"/>
</dbReference>
<comment type="similarity">
    <text evidence="12">Belongs to the disease resistance TIR-NB-LRR family.</text>
</comment>
<evidence type="ECO:0000256" key="12">
    <source>
        <dbReference type="ARBA" id="ARBA00061488"/>
    </source>
</evidence>
<sequence length="1187" mass="135057">MDSSSSSQHWRYDAFLSFRGEDTRKSFTAHLYKELCTKGINTFIDDDKLRRGEVISPALLTAIESSMFSIIVLSENYASSSWCLEELVKILECMKTRGQRVVPIFYNVDPSDVRKQRGNFGKALAEHEENLKENKKRVQIWKDALVEVANLSGWDSRNKYEPMLIQEIVTDILNRLFHISSCDAKNLVGINSSLQEMELLLCLESREVRMVGIWGMAGIGKTTLAKAIYQHISGHFEACSFLENVGDDLEKRGFLGLEEKFLSQLLEDRNLNIQGLSSIKARLHFKKVLIVIDDVNSSKVLEVLVGNHDWFGQGSRIIVTTRNKHLLVMHGVDEVYEIRKLNNDNALELFSHYAFKQVHPQEDYVELSKRVIVYAQGLPLALKVLGSFLFSKSKHEWESELAKLRRIPNMEIQDVLQVSFYGLDDKERDIFLDIACFFKGEDKDYVMKILNGCGFFPDIGIRVLIEKSLITILDNRLMMHDLLQEMGREIVRQTSLKEPGKRSRLWFHEDVHHVLTKRTATEEVEAMFLDLSNLEEILFTTEAFARMNRLRLLKVYKSQDPRDEVCTSQKEECKVQFSRDFKFHYDDLRYLYWHGYPFRSLSSDFNPKGLVDLSMPYSHIKQLWKGVKVLDKLKFMELSSSKLLTETPDFSGITNLERLVFEDCTHLHKIHPSLGGLSKLVFLSLRNCINLRHFPSSGKLESLQILILSGCSKLEKFPEIRGYMEHLSELYLGGTAIMELPSSIEYASGLVLLDLKNCKKFRSFPTCIHNLKSLETLIFSGSLESEDVQENFGNLEWFKKLYSNGTAIRGMPSSISLFRNLGVLSFGGCSGPPALSWSLPRRSSHSIDFLLLSDLCSLQHLDLSHCNLSEEADLSKLGLLSSLKKLNLSGNNFVSLPSNVLSRLSQLTRLDLHNCRSLQALLELPSSIQSIDAHNCTSLEIIPNQSIFKSLYHASFMNCFQLMEYQSSLETLFLTVAMDATETDFHLPLSQPVPFSTILPGSGIPDWIGHQSTGCDVNFELSPNWFNSNFLGFALSAVIDFNDMPHANHADLSFQICTSLISKSGLVFYYDAFYDHTLGHALIEPDHVWLAYAPVSSSIKWHEVNHIQASFLMITHMPPVIKRCGVGLMYSREDTNDDNQKIIQHISPLSQNSTLLLQEIDEGEPSASGFSNQESESSDYYTDEGES</sequence>
<keyword evidence="10" id="KW-0539">Nucleus</keyword>
<feature type="region of interest" description="Disordered" evidence="13">
    <location>
        <begin position="1163"/>
        <end position="1187"/>
    </location>
</feature>
<dbReference type="GO" id="GO:0050832">
    <property type="term" value="P:defense response to fungus"/>
    <property type="evidence" value="ECO:0007669"/>
    <property type="project" value="UniProtKB-ARBA"/>
</dbReference>
<dbReference type="InterPro" id="IPR003593">
    <property type="entry name" value="AAA+_ATPase"/>
</dbReference>
<keyword evidence="7" id="KW-0378">Hydrolase</keyword>
<dbReference type="SMART" id="SM00369">
    <property type="entry name" value="LRR_TYP"/>
    <property type="match status" value="3"/>
</dbReference>
<dbReference type="Gene3D" id="3.40.50.300">
    <property type="entry name" value="P-loop containing nucleotide triphosphate hydrolases"/>
    <property type="match status" value="1"/>
</dbReference>
<evidence type="ECO:0000256" key="11">
    <source>
        <dbReference type="ARBA" id="ARBA00047304"/>
    </source>
</evidence>
<dbReference type="GO" id="GO:0043068">
    <property type="term" value="P:positive regulation of programmed cell death"/>
    <property type="evidence" value="ECO:0007669"/>
    <property type="project" value="UniProtKB-ARBA"/>
</dbReference>
<dbReference type="InterPro" id="IPR011713">
    <property type="entry name" value="Leu-rich_rpt_3"/>
</dbReference>
<accession>A0AA39D9N5</accession>
<dbReference type="InterPro" id="IPR035897">
    <property type="entry name" value="Toll_tir_struct_dom_sf"/>
</dbReference>
<dbReference type="InterPro" id="IPR003591">
    <property type="entry name" value="Leu-rich_rpt_typical-subtyp"/>
</dbReference>
<dbReference type="PANTHER" id="PTHR11017:SF479">
    <property type="entry name" value="DISEASE RESISTANCE PROTEIN (TIR-NBS-LRR CLASS) FAMILY"/>
    <property type="match status" value="1"/>
</dbReference>
<evidence type="ECO:0000256" key="3">
    <source>
        <dbReference type="ARBA" id="ARBA00011982"/>
    </source>
</evidence>
<reference evidence="15 16" key="1">
    <citation type="journal article" date="2023" name="BMC Biotechnol.">
        <title>Vitis rotundifolia cv Carlos genome sequencing.</title>
        <authorList>
            <person name="Huff M."/>
            <person name="Hulse-Kemp A."/>
            <person name="Scheffler B."/>
            <person name="Youngblood R."/>
            <person name="Simpson S."/>
            <person name="Babiker E."/>
            <person name="Staton M."/>
        </authorList>
    </citation>
    <scope>NUCLEOTIDE SEQUENCE [LARGE SCALE GENOMIC DNA]</scope>
    <source>
        <tissue evidence="15">Leaf</tissue>
    </source>
</reference>
<keyword evidence="8" id="KW-0611">Plant defense</keyword>
<feature type="domain" description="TIR" evidence="14">
    <location>
        <begin position="10"/>
        <end position="176"/>
    </location>
</feature>
<dbReference type="Gene3D" id="3.80.10.10">
    <property type="entry name" value="Ribonuclease Inhibitor"/>
    <property type="match status" value="2"/>
</dbReference>
<dbReference type="GO" id="GO:0007165">
    <property type="term" value="P:signal transduction"/>
    <property type="evidence" value="ECO:0007669"/>
    <property type="project" value="InterPro"/>
</dbReference>
<dbReference type="Pfam" id="PF01582">
    <property type="entry name" value="TIR"/>
    <property type="match status" value="1"/>
</dbReference>
<dbReference type="EC" id="3.2.2.6" evidence="3"/>
<evidence type="ECO:0000259" key="14">
    <source>
        <dbReference type="PROSITE" id="PS50104"/>
    </source>
</evidence>
<dbReference type="GO" id="GO:0043531">
    <property type="term" value="F:ADP binding"/>
    <property type="evidence" value="ECO:0007669"/>
    <property type="project" value="InterPro"/>
</dbReference>
<evidence type="ECO:0000256" key="2">
    <source>
        <dbReference type="ARBA" id="ARBA00004496"/>
    </source>
</evidence>
<feature type="compositionally biased region" description="Polar residues" evidence="13">
    <location>
        <begin position="1168"/>
        <end position="1180"/>
    </location>
</feature>
<dbReference type="SMART" id="SM00382">
    <property type="entry name" value="AAA"/>
    <property type="match status" value="1"/>
</dbReference>
<evidence type="ECO:0000256" key="8">
    <source>
        <dbReference type="ARBA" id="ARBA00022821"/>
    </source>
</evidence>
<dbReference type="Proteomes" id="UP001168098">
    <property type="component" value="Unassembled WGS sequence"/>
</dbReference>
<dbReference type="SMART" id="SM00255">
    <property type="entry name" value="TIR"/>
    <property type="match status" value="1"/>
</dbReference>
<keyword evidence="4" id="KW-0963">Cytoplasm</keyword>
<dbReference type="Pfam" id="PF00931">
    <property type="entry name" value="NB-ARC"/>
    <property type="match status" value="1"/>
</dbReference>
<dbReference type="Gene3D" id="1.10.8.430">
    <property type="entry name" value="Helical domain of apoptotic protease-activating factors"/>
    <property type="match status" value="1"/>
</dbReference>
<dbReference type="EMBL" id="JARBHA010000018">
    <property type="protein sequence ID" value="KAJ9676136.1"/>
    <property type="molecule type" value="Genomic_DNA"/>
</dbReference>
<evidence type="ECO:0000256" key="10">
    <source>
        <dbReference type="ARBA" id="ARBA00023242"/>
    </source>
</evidence>
<evidence type="ECO:0000256" key="1">
    <source>
        <dbReference type="ARBA" id="ARBA00004123"/>
    </source>
</evidence>
<dbReference type="SUPFAM" id="SSF52540">
    <property type="entry name" value="P-loop containing nucleoside triphosphate hydrolases"/>
    <property type="match status" value="1"/>
</dbReference>
<dbReference type="FunFam" id="1.10.8.430:FF:000002">
    <property type="entry name" value="Disease resistance protein (TIR-NBS-LRR class)"/>
    <property type="match status" value="1"/>
</dbReference>
<evidence type="ECO:0000256" key="5">
    <source>
        <dbReference type="ARBA" id="ARBA00022614"/>
    </source>
</evidence>
<dbReference type="InterPro" id="IPR027417">
    <property type="entry name" value="P-loop_NTPase"/>
</dbReference>
<dbReference type="Pfam" id="PF07725">
    <property type="entry name" value="LRR_3"/>
    <property type="match status" value="1"/>
</dbReference>
<comment type="caution">
    <text evidence="15">The sequence shown here is derived from an EMBL/GenBank/DDBJ whole genome shotgun (WGS) entry which is preliminary data.</text>
</comment>
<dbReference type="GO" id="GO:0005634">
    <property type="term" value="C:nucleus"/>
    <property type="evidence" value="ECO:0007669"/>
    <property type="project" value="UniProtKB-SubCell"/>
</dbReference>
<dbReference type="Pfam" id="PF23282">
    <property type="entry name" value="WHD_ROQ1"/>
    <property type="match status" value="1"/>
</dbReference>
<dbReference type="PRINTS" id="PR00364">
    <property type="entry name" value="DISEASERSIST"/>
</dbReference>
<dbReference type="GO" id="GO:0061809">
    <property type="term" value="F:NAD+ nucleosidase activity, cyclic ADP-ribose generating"/>
    <property type="evidence" value="ECO:0007669"/>
    <property type="project" value="UniProtKB-EC"/>
</dbReference>
<evidence type="ECO:0000256" key="6">
    <source>
        <dbReference type="ARBA" id="ARBA00022737"/>
    </source>
</evidence>
<dbReference type="SUPFAM" id="SSF52058">
    <property type="entry name" value="L domain-like"/>
    <property type="match status" value="1"/>
</dbReference>
<evidence type="ECO:0000256" key="7">
    <source>
        <dbReference type="ARBA" id="ARBA00022801"/>
    </source>
</evidence>
<protein>
    <recommendedName>
        <fullName evidence="3">ADP-ribosyl cyclase/cyclic ADP-ribose hydrolase</fullName>
        <ecNumber evidence="3">3.2.2.6</ecNumber>
    </recommendedName>
</protein>
<dbReference type="Pfam" id="PF20160">
    <property type="entry name" value="C-JID"/>
    <property type="match status" value="1"/>
</dbReference>
<name>A0AA39D9N5_VITRO</name>
<keyword evidence="16" id="KW-1185">Reference proteome</keyword>
<evidence type="ECO:0000256" key="13">
    <source>
        <dbReference type="SAM" id="MobiDB-lite"/>
    </source>
</evidence>
<dbReference type="InterPro" id="IPR044974">
    <property type="entry name" value="Disease_R_plants"/>
</dbReference>
<dbReference type="InterPro" id="IPR045344">
    <property type="entry name" value="C-JID"/>
</dbReference>
<dbReference type="InterPro" id="IPR002182">
    <property type="entry name" value="NB-ARC"/>
</dbReference>
<comment type="catalytic activity">
    <reaction evidence="11">
        <text>NAD(+) + H2O = ADP-D-ribose + nicotinamide + H(+)</text>
        <dbReference type="Rhea" id="RHEA:16301"/>
        <dbReference type="ChEBI" id="CHEBI:15377"/>
        <dbReference type="ChEBI" id="CHEBI:15378"/>
        <dbReference type="ChEBI" id="CHEBI:17154"/>
        <dbReference type="ChEBI" id="CHEBI:57540"/>
        <dbReference type="ChEBI" id="CHEBI:57967"/>
        <dbReference type="EC" id="3.2.2.6"/>
    </reaction>
    <physiologicalReaction direction="left-to-right" evidence="11">
        <dbReference type="Rhea" id="RHEA:16302"/>
    </physiologicalReaction>
</comment>
<dbReference type="InterPro" id="IPR001611">
    <property type="entry name" value="Leu-rich_rpt"/>
</dbReference>
<evidence type="ECO:0000313" key="15">
    <source>
        <dbReference type="EMBL" id="KAJ9676136.1"/>
    </source>
</evidence>
<dbReference type="Gene3D" id="3.40.50.10140">
    <property type="entry name" value="Toll/interleukin-1 receptor homology (TIR) domain"/>
    <property type="match status" value="1"/>
</dbReference>
<dbReference type="InterPro" id="IPR058546">
    <property type="entry name" value="RPS4B/Roq1-like_LRR"/>
</dbReference>
<proteinExistence type="inferred from homology"/>
<evidence type="ECO:0000256" key="9">
    <source>
        <dbReference type="ARBA" id="ARBA00023027"/>
    </source>
</evidence>
<keyword evidence="5" id="KW-0433">Leucine-rich repeat</keyword>